<dbReference type="EMBL" id="CP018632">
    <property type="protein sequence ID" value="ASJ76397.1"/>
    <property type="molecule type" value="Genomic_DNA"/>
</dbReference>
<evidence type="ECO:0000313" key="3">
    <source>
        <dbReference type="EMBL" id="ASJ76397.1"/>
    </source>
</evidence>
<dbReference type="Proteomes" id="UP000250079">
    <property type="component" value="Chromosome"/>
</dbReference>
<reference evidence="3 4" key="1">
    <citation type="submission" date="2016-12" db="EMBL/GenBank/DDBJ databases">
        <authorList>
            <person name="Song W.-J."/>
            <person name="Kurnit D.M."/>
        </authorList>
    </citation>
    <scope>NUCLEOTIDE SEQUENCE [LARGE SCALE GENOMIC DNA]</scope>
    <source>
        <strain evidence="3 4">IMCC3135</strain>
    </source>
</reference>
<name>A0A2Z2P6T2_9GAMM</name>
<gene>
    <name evidence="3" type="ORF">IMCC3135_31750</name>
</gene>
<keyword evidence="2" id="KW-0732">Signal</keyword>
<feature type="signal peptide" evidence="2">
    <location>
        <begin position="1"/>
        <end position="29"/>
    </location>
</feature>
<dbReference type="AlphaFoldDB" id="A0A2Z2P6T2"/>
<proteinExistence type="predicted"/>
<accession>A0A2Z2P6T2</accession>
<evidence type="ECO:0000313" key="4">
    <source>
        <dbReference type="Proteomes" id="UP000250079"/>
    </source>
</evidence>
<dbReference type="KEGG" id="gai:IMCC3135_31750"/>
<dbReference type="RefSeq" id="WP_157736458.1">
    <property type="nucleotide sequence ID" value="NZ_CP018632.1"/>
</dbReference>
<feature type="region of interest" description="Disordered" evidence="1">
    <location>
        <begin position="28"/>
        <end position="64"/>
    </location>
</feature>
<keyword evidence="4" id="KW-1185">Reference proteome</keyword>
<sequence>MASCFFKYFALLPCIVFLHGCGNSSATSADDRPSIPAGDLLGPAEDGGAGLQTGDSTGEPQADSPIVGNSEHLVVIGPEGDSSLVVNDRSYPLDAALGDIWGVQGEHFNVNFTVTDGKFTIMPTSISEEIYNLLVPVEATAIIYAEMFSPGDEFSFVTYSYSPIGAESAALAGNAFFANAYVGFDIDRSGNVDEDEQLAVLGGTIEFTGILPDIELEFSVTLQNGLTAKGHYTGLFDFTNR</sequence>
<organism evidence="3 4">
    <name type="scientific">Granulosicoccus antarcticus IMCC3135</name>
    <dbReference type="NCBI Taxonomy" id="1192854"/>
    <lineage>
        <taxon>Bacteria</taxon>
        <taxon>Pseudomonadati</taxon>
        <taxon>Pseudomonadota</taxon>
        <taxon>Gammaproteobacteria</taxon>
        <taxon>Chromatiales</taxon>
        <taxon>Granulosicoccaceae</taxon>
        <taxon>Granulosicoccus</taxon>
    </lineage>
</organism>
<feature type="chain" id="PRO_5016314535" evidence="2">
    <location>
        <begin position="30"/>
        <end position="241"/>
    </location>
</feature>
<evidence type="ECO:0000256" key="2">
    <source>
        <dbReference type="SAM" id="SignalP"/>
    </source>
</evidence>
<dbReference type="OrthoDB" id="9792152at2"/>
<evidence type="ECO:0000256" key="1">
    <source>
        <dbReference type="SAM" id="MobiDB-lite"/>
    </source>
</evidence>
<protein>
    <submittedName>
        <fullName evidence="3">Uncharacterized protein</fullName>
    </submittedName>
</protein>